<keyword evidence="3" id="KW-1185">Reference proteome</keyword>
<dbReference type="EMBL" id="LXEN01000135">
    <property type="protein sequence ID" value="OAT23783.1"/>
    <property type="molecule type" value="Genomic_DNA"/>
</dbReference>
<evidence type="ECO:0000313" key="2">
    <source>
        <dbReference type="EMBL" id="OAT23783.1"/>
    </source>
</evidence>
<evidence type="ECO:0000313" key="3">
    <source>
        <dbReference type="Proteomes" id="UP000094023"/>
    </source>
</evidence>
<organism evidence="2 3">
    <name type="scientific">Proteus myxofaciens ATCC 19692</name>
    <dbReference type="NCBI Taxonomy" id="1354337"/>
    <lineage>
        <taxon>Bacteria</taxon>
        <taxon>Pseudomonadati</taxon>
        <taxon>Pseudomonadota</taxon>
        <taxon>Gammaproteobacteria</taxon>
        <taxon>Enterobacterales</taxon>
        <taxon>Morganellaceae</taxon>
        <taxon>Proteus</taxon>
    </lineage>
</organism>
<gene>
    <name evidence="2" type="ORF">M983_2707</name>
</gene>
<dbReference type="STRING" id="1354337.M983_2707"/>
<protein>
    <recommendedName>
        <fullName evidence="1">IraD/Gp25-like domain-containing protein</fullName>
    </recommendedName>
</protein>
<dbReference type="NCBIfam" id="TIGR03357">
    <property type="entry name" value="VI_zyme"/>
    <property type="match status" value="1"/>
</dbReference>
<dbReference type="InterPro" id="IPR017737">
    <property type="entry name" value="TssE1-like"/>
</dbReference>
<name>A0A198FFX7_9GAMM</name>
<sequence length="142" mass="16142">MSQPSLYEMLTGYFSGGLPIENISEEEQLILSVMDNISRILNARAGSIHHLPDYGLPDMSKLIQGLPGTAHNMMNVLSNTLLKYEPRIESLSLELLPQDQFGHLRYSLNVKLHEKGLIRYGTEFIPDGRILLHHLKKRFDLS</sequence>
<comment type="caution">
    <text evidence="2">The sequence shown here is derived from an EMBL/GenBank/DDBJ whole genome shotgun (WGS) entry which is preliminary data.</text>
</comment>
<dbReference type="AlphaFoldDB" id="A0A198FFX7"/>
<dbReference type="RefSeq" id="WP_066752036.1">
    <property type="nucleotide sequence ID" value="NZ_LXEN01000135.1"/>
</dbReference>
<proteinExistence type="predicted"/>
<dbReference type="PATRIC" id="fig|1354337.4.peg.2774"/>
<dbReference type="SUPFAM" id="SSF160719">
    <property type="entry name" value="gpW/gp25-like"/>
    <property type="match status" value="1"/>
</dbReference>
<dbReference type="Pfam" id="PF04965">
    <property type="entry name" value="GPW_gp25"/>
    <property type="match status" value="1"/>
</dbReference>
<dbReference type="InterPro" id="IPR007048">
    <property type="entry name" value="IraD/Gp25-like"/>
</dbReference>
<feature type="domain" description="IraD/Gp25-like" evidence="1">
    <location>
        <begin position="31"/>
        <end position="110"/>
    </location>
</feature>
<reference evidence="2 3" key="1">
    <citation type="submission" date="2016-04" db="EMBL/GenBank/DDBJ databases">
        <title>ATOL: Assembling a taxonomically balanced genome-scale reconstruction of the evolutionary history of the Enterobacteriaceae.</title>
        <authorList>
            <person name="Plunkett G.III."/>
            <person name="Neeno-Eckwall E.C."/>
            <person name="Glasner J.D."/>
            <person name="Perna N.T."/>
        </authorList>
    </citation>
    <scope>NUCLEOTIDE SEQUENCE [LARGE SCALE GENOMIC DNA]</scope>
    <source>
        <strain evidence="2 3">ATCC 19692</strain>
    </source>
</reference>
<dbReference type="Proteomes" id="UP000094023">
    <property type="component" value="Unassembled WGS sequence"/>
</dbReference>
<accession>A0A198FFX7</accession>
<dbReference type="Gene3D" id="3.10.450.40">
    <property type="match status" value="1"/>
</dbReference>
<dbReference type="OrthoDB" id="1524306at2"/>
<evidence type="ECO:0000259" key="1">
    <source>
        <dbReference type="Pfam" id="PF04965"/>
    </source>
</evidence>